<name>A0A9P4HIU9_9PLEO</name>
<dbReference type="AlphaFoldDB" id="A0A9P4HIU9"/>
<comment type="caution">
    <text evidence="2">The sequence shown here is derived from an EMBL/GenBank/DDBJ whole genome shotgun (WGS) entry which is preliminary data.</text>
</comment>
<dbReference type="PANTHER" id="PTHR34693:SF1">
    <property type="entry name" value="PROTEIN PAR32"/>
    <property type="match status" value="1"/>
</dbReference>
<protein>
    <submittedName>
        <fullName evidence="2">Uncharacterized protein</fullName>
    </submittedName>
</protein>
<reference evidence="2" key="1">
    <citation type="journal article" date="2020" name="Stud. Mycol.">
        <title>101 Dothideomycetes genomes: a test case for predicting lifestyles and emergence of pathogens.</title>
        <authorList>
            <person name="Haridas S."/>
            <person name="Albert R."/>
            <person name="Binder M."/>
            <person name="Bloem J."/>
            <person name="Labutti K."/>
            <person name="Salamov A."/>
            <person name="Andreopoulos B."/>
            <person name="Baker S."/>
            <person name="Barry K."/>
            <person name="Bills G."/>
            <person name="Bluhm B."/>
            <person name="Cannon C."/>
            <person name="Castanera R."/>
            <person name="Culley D."/>
            <person name="Daum C."/>
            <person name="Ezra D."/>
            <person name="Gonzalez J."/>
            <person name="Henrissat B."/>
            <person name="Kuo A."/>
            <person name="Liang C."/>
            <person name="Lipzen A."/>
            <person name="Lutzoni F."/>
            <person name="Magnuson J."/>
            <person name="Mondo S."/>
            <person name="Nolan M."/>
            <person name="Ohm R."/>
            <person name="Pangilinan J."/>
            <person name="Park H.-J."/>
            <person name="Ramirez L."/>
            <person name="Alfaro M."/>
            <person name="Sun H."/>
            <person name="Tritt A."/>
            <person name="Yoshinaga Y."/>
            <person name="Zwiers L.-H."/>
            <person name="Turgeon B."/>
            <person name="Goodwin S."/>
            <person name="Spatafora J."/>
            <person name="Crous P."/>
            <person name="Grigoriev I."/>
        </authorList>
    </citation>
    <scope>NUCLEOTIDE SEQUENCE</scope>
    <source>
        <strain evidence="2">CBS 110217</strain>
    </source>
</reference>
<dbReference type="InterPro" id="IPR022024">
    <property type="entry name" value="DUF3602"/>
</dbReference>
<dbReference type="Proteomes" id="UP000799777">
    <property type="component" value="Unassembled WGS sequence"/>
</dbReference>
<dbReference type="EMBL" id="ML978164">
    <property type="protein sequence ID" value="KAF2033801.1"/>
    <property type="molecule type" value="Genomic_DNA"/>
</dbReference>
<dbReference type="OrthoDB" id="3063476at2759"/>
<sequence length="145" mass="15408">MADRPSQDSRLLSHGRGGAGNLAKSDPTTGQPAAEDLVTPTLKLNTYTTGRGGTGNMAANDPQRPEVARAAQDVDAPNVQSKPVHYGRGGAANVIEKDEKRKSGEARRKSSEPQRKSEDVKREEGAAKSGLLAKGKEFLNKMGKK</sequence>
<feature type="region of interest" description="Disordered" evidence="1">
    <location>
        <begin position="1"/>
        <end position="145"/>
    </location>
</feature>
<organism evidence="2 3">
    <name type="scientific">Setomelanomma holmii</name>
    <dbReference type="NCBI Taxonomy" id="210430"/>
    <lineage>
        <taxon>Eukaryota</taxon>
        <taxon>Fungi</taxon>
        <taxon>Dikarya</taxon>
        <taxon>Ascomycota</taxon>
        <taxon>Pezizomycotina</taxon>
        <taxon>Dothideomycetes</taxon>
        <taxon>Pleosporomycetidae</taxon>
        <taxon>Pleosporales</taxon>
        <taxon>Pleosporineae</taxon>
        <taxon>Phaeosphaeriaceae</taxon>
        <taxon>Setomelanomma</taxon>
    </lineage>
</organism>
<dbReference type="PANTHER" id="PTHR34693">
    <property type="entry name" value="PROTEIN PAR32"/>
    <property type="match status" value="1"/>
</dbReference>
<evidence type="ECO:0000313" key="3">
    <source>
        <dbReference type="Proteomes" id="UP000799777"/>
    </source>
</evidence>
<accession>A0A9P4HIU9</accession>
<dbReference type="Pfam" id="PF12223">
    <property type="entry name" value="DUF3602"/>
    <property type="match status" value="1"/>
</dbReference>
<evidence type="ECO:0000256" key="1">
    <source>
        <dbReference type="SAM" id="MobiDB-lite"/>
    </source>
</evidence>
<feature type="compositionally biased region" description="Basic and acidic residues" evidence="1">
    <location>
        <begin position="95"/>
        <end position="126"/>
    </location>
</feature>
<evidence type="ECO:0000313" key="2">
    <source>
        <dbReference type="EMBL" id="KAF2033801.1"/>
    </source>
</evidence>
<proteinExistence type="predicted"/>
<keyword evidence="3" id="KW-1185">Reference proteome</keyword>
<dbReference type="InterPro" id="IPR053203">
    <property type="entry name" value="Cisplatin_resist-associated"/>
</dbReference>
<gene>
    <name evidence="2" type="ORF">EK21DRAFT_108590</name>
</gene>